<evidence type="ECO:0000313" key="2">
    <source>
        <dbReference type="Proteomes" id="UP000728032"/>
    </source>
</evidence>
<dbReference type="EMBL" id="CAJPVJ010008948">
    <property type="protein sequence ID" value="CAG2172250.1"/>
    <property type="molecule type" value="Genomic_DNA"/>
</dbReference>
<evidence type="ECO:0000313" key="1">
    <source>
        <dbReference type="EMBL" id="CAD7655063.1"/>
    </source>
</evidence>
<protein>
    <submittedName>
        <fullName evidence="1">Uncharacterized protein</fullName>
    </submittedName>
</protein>
<accession>A0A7R9QSG6</accession>
<gene>
    <name evidence="1" type="ORF">ONB1V03_LOCUS11708</name>
</gene>
<dbReference type="EMBL" id="OC923773">
    <property type="protein sequence ID" value="CAD7655063.1"/>
    <property type="molecule type" value="Genomic_DNA"/>
</dbReference>
<name>A0A7R9QSG6_9ACAR</name>
<dbReference type="AlphaFoldDB" id="A0A7R9QSG6"/>
<proteinExistence type="predicted"/>
<keyword evidence="2" id="KW-1185">Reference proteome</keyword>
<feature type="non-terminal residue" evidence="1">
    <location>
        <position position="1"/>
    </location>
</feature>
<sequence length="170" mass="19040">MQAAYPDEHKYTYFNDESDIISVHQSSTGSLAIGTSGINITCEEACKAGYSSCSAHCADVTTLLASVNISKACNFYGGFDHKDQAKFKIYMQQHEEIKAECRIGVSMGTPPAYQHVVHHRNLPYLHRQAFVKQPVQRVMAYSICHKPKLSPNNIPNNRLNIDIIAVMDEY</sequence>
<reference evidence="1" key="1">
    <citation type="submission" date="2020-11" db="EMBL/GenBank/DDBJ databases">
        <authorList>
            <person name="Tran Van P."/>
        </authorList>
    </citation>
    <scope>NUCLEOTIDE SEQUENCE</scope>
</reference>
<organism evidence="1">
    <name type="scientific">Oppiella nova</name>
    <dbReference type="NCBI Taxonomy" id="334625"/>
    <lineage>
        <taxon>Eukaryota</taxon>
        <taxon>Metazoa</taxon>
        <taxon>Ecdysozoa</taxon>
        <taxon>Arthropoda</taxon>
        <taxon>Chelicerata</taxon>
        <taxon>Arachnida</taxon>
        <taxon>Acari</taxon>
        <taxon>Acariformes</taxon>
        <taxon>Sarcoptiformes</taxon>
        <taxon>Oribatida</taxon>
        <taxon>Brachypylina</taxon>
        <taxon>Oppioidea</taxon>
        <taxon>Oppiidae</taxon>
        <taxon>Oppiella</taxon>
    </lineage>
</organism>
<dbReference type="Proteomes" id="UP000728032">
    <property type="component" value="Unassembled WGS sequence"/>
</dbReference>